<dbReference type="KEGG" id="senf:GJR95_40205"/>
<protein>
    <recommendedName>
        <fullName evidence="4">Zinc-finger domain-containing protein</fullName>
    </recommendedName>
</protein>
<dbReference type="EMBL" id="CP045997">
    <property type="protein sequence ID" value="QHW00879.1"/>
    <property type="molecule type" value="Genomic_DNA"/>
</dbReference>
<evidence type="ECO:0000313" key="3">
    <source>
        <dbReference type="Proteomes" id="UP000464577"/>
    </source>
</evidence>
<dbReference type="Proteomes" id="UP000464577">
    <property type="component" value="Chromosome"/>
</dbReference>
<feature type="compositionally biased region" description="Basic and acidic residues" evidence="1">
    <location>
        <begin position="151"/>
        <end position="164"/>
    </location>
</feature>
<proteinExistence type="predicted"/>
<organism evidence="2 3">
    <name type="scientific">Spirosoma endbachense</name>
    <dbReference type="NCBI Taxonomy" id="2666025"/>
    <lineage>
        <taxon>Bacteria</taxon>
        <taxon>Pseudomonadati</taxon>
        <taxon>Bacteroidota</taxon>
        <taxon>Cytophagia</taxon>
        <taxon>Cytophagales</taxon>
        <taxon>Cytophagaceae</taxon>
        <taxon>Spirosoma</taxon>
    </lineage>
</organism>
<dbReference type="RefSeq" id="WP_162391274.1">
    <property type="nucleotide sequence ID" value="NZ_CP045997.1"/>
</dbReference>
<dbReference type="AlphaFoldDB" id="A0A6P1W8J5"/>
<accession>A0A6P1W8J5</accession>
<reference evidence="2 3" key="1">
    <citation type="submission" date="2019-11" db="EMBL/GenBank/DDBJ databases">
        <title>Spirosoma endbachense sp. nov., isolated from a natural salt meadow.</title>
        <authorList>
            <person name="Rojas J."/>
            <person name="Ambika Manirajan B."/>
            <person name="Ratering S."/>
            <person name="Suarez C."/>
            <person name="Geissler-Plaum R."/>
            <person name="Schnell S."/>
        </authorList>
    </citation>
    <scope>NUCLEOTIDE SEQUENCE [LARGE SCALE GENOMIC DNA]</scope>
    <source>
        <strain evidence="2 3">I-24</strain>
    </source>
</reference>
<feature type="region of interest" description="Disordered" evidence="1">
    <location>
        <begin position="83"/>
        <end position="106"/>
    </location>
</feature>
<evidence type="ECO:0008006" key="4">
    <source>
        <dbReference type="Google" id="ProtNLM"/>
    </source>
</evidence>
<name>A0A6P1W8J5_9BACT</name>
<evidence type="ECO:0000313" key="2">
    <source>
        <dbReference type="EMBL" id="QHW00879.1"/>
    </source>
</evidence>
<evidence type="ECO:0000256" key="1">
    <source>
        <dbReference type="SAM" id="MobiDB-lite"/>
    </source>
</evidence>
<keyword evidence="3" id="KW-1185">Reference proteome</keyword>
<feature type="compositionally biased region" description="Basic and acidic residues" evidence="1">
    <location>
        <begin position="89"/>
        <end position="99"/>
    </location>
</feature>
<gene>
    <name evidence="2" type="ORF">GJR95_40205</name>
</gene>
<feature type="region of interest" description="Disordered" evidence="1">
    <location>
        <begin position="133"/>
        <end position="164"/>
    </location>
</feature>
<feature type="compositionally biased region" description="Basic and acidic residues" evidence="1">
    <location>
        <begin position="133"/>
        <end position="142"/>
    </location>
</feature>
<sequence>MALTEAEFDRIEAFLDGSLPPDERQQMEAEMAQDSDLQRAVEEHRVIWEGLQVPVAVEYFQEMHGQLDQQGLLQIDDIWVEADQPDDAATDHPAHHSHDDEPEVFVADDPKTDLGSTSHHIDVAVNENADTHLSPEQDETHDGWNNPNDFEPPHTHFDGHDDYV</sequence>